<keyword evidence="3" id="KW-1185">Reference proteome</keyword>
<organism evidence="2 3">
    <name type="scientific">Litorilituus sediminis</name>
    <dbReference type="NCBI Taxonomy" id="718192"/>
    <lineage>
        <taxon>Bacteria</taxon>
        <taxon>Pseudomonadati</taxon>
        <taxon>Pseudomonadota</taxon>
        <taxon>Gammaproteobacteria</taxon>
        <taxon>Alteromonadales</taxon>
        <taxon>Colwelliaceae</taxon>
        <taxon>Litorilituus</taxon>
    </lineage>
</organism>
<sequence length="157" mass="18207">MTTSSHSIEQAGQHHPLWLDNFIASYQQLSIDNLHLLDNVYHADVIFIDPIQALQGRDALRDYFDHLYSNLSLCRFRIEQVIVEGDQAAIYWQMRFCHPKLNKGNIIELDGSSQLQGIDDKVVYHRDFVDLGAMLYEHLPFIGKLIAFIKKRAARHD</sequence>
<evidence type="ECO:0000313" key="3">
    <source>
        <dbReference type="Proteomes" id="UP000290244"/>
    </source>
</evidence>
<dbReference type="KEGG" id="lsd:EMK97_16985"/>
<protein>
    <submittedName>
        <fullName evidence="2">Nuclear transport factor 2 family protein</fullName>
    </submittedName>
</protein>
<dbReference type="AlphaFoldDB" id="A0A4V0ZGH4"/>
<evidence type="ECO:0000259" key="1">
    <source>
        <dbReference type="Pfam" id="PF12680"/>
    </source>
</evidence>
<name>A0A4V0ZGH4_9GAMM</name>
<feature type="domain" description="SnoaL-like" evidence="1">
    <location>
        <begin position="30"/>
        <end position="113"/>
    </location>
</feature>
<dbReference type="RefSeq" id="WP_130603976.1">
    <property type="nucleotide sequence ID" value="NZ_CP034759.1"/>
</dbReference>
<dbReference type="Pfam" id="PF12680">
    <property type="entry name" value="SnoaL_2"/>
    <property type="match status" value="1"/>
</dbReference>
<accession>A0A4V0ZGH4</accession>
<dbReference type="InterPro" id="IPR037401">
    <property type="entry name" value="SnoaL-like"/>
</dbReference>
<dbReference type="EMBL" id="CP034759">
    <property type="protein sequence ID" value="QBG37310.1"/>
    <property type="molecule type" value="Genomic_DNA"/>
</dbReference>
<reference evidence="2 3" key="1">
    <citation type="submission" date="2018-12" db="EMBL/GenBank/DDBJ databases">
        <title>Complete genome of Litorilituus sediminis.</title>
        <authorList>
            <person name="Liu A."/>
            <person name="Rong J."/>
        </authorList>
    </citation>
    <scope>NUCLEOTIDE SEQUENCE [LARGE SCALE GENOMIC DNA]</scope>
    <source>
        <strain evidence="2 3">JCM 17549</strain>
    </source>
</reference>
<dbReference type="Proteomes" id="UP000290244">
    <property type="component" value="Chromosome"/>
</dbReference>
<dbReference type="SUPFAM" id="SSF54427">
    <property type="entry name" value="NTF2-like"/>
    <property type="match status" value="1"/>
</dbReference>
<gene>
    <name evidence="2" type="ORF">EMK97_16985</name>
</gene>
<dbReference type="Gene3D" id="3.10.450.50">
    <property type="match status" value="1"/>
</dbReference>
<dbReference type="InterPro" id="IPR032710">
    <property type="entry name" value="NTF2-like_dom_sf"/>
</dbReference>
<proteinExistence type="predicted"/>
<evidence type="ECO:0000313" key="2">
    <source>
        <dbReference type="EMBL" id="QBG37310.1"/>
    </source>
</evidence>
<dbReference type="OrthoDB" id="1115105at2"/>